<dbReference type="Proteomes" id="UP000887013">
    <property type="component" value="Unassembled WGS sequence"/>
</dbReference>
<evidence type="ECO:0000313" key="2">
    <source>
        <dbReference type="Proteomes" id="UP000887013"/>
    </source>
</evidence>
<reference evidence="1" key="1">
    <citation type="submission" date="2020-08" db="EMBL/GenBank/DDBJ databases">
        <title>Multicomponent nature underlies the extraordinary mechanical properties of spider dragline silk.</title>
        <authorList>
            <person name="Kono N."/>
            <person name="Nakamura H."/>
            <person name="Mori M."/>
            <person name="Yoshida Y."/>
            <person name="Ohtoshi R."/>
            <person name="Malay A.D."/>
            <person name="Moran D.A.P."/>
            <person name="Tomita M."/>
            <person name="Numata K."/>
            <person name="Arakawa K."/>
        </authorList>
    </citation>
    <scope>NUCLEOTIDE SEQUENCE</scope>
</reference>
<protein>
    <submittedName>
        <fullName evidence="1">Uncharacterized protein</fullName>
    </submittedName>
</protein>
<name>A0A8X6PBR4_NEPPI</name>
<evidence type="ECO:0000313" key="1">
    <source>
        <dbReference type="EMBL" id="GFT61696.1"/>
    </source>
</evidence>
<dbReference type="AlphaFoldDB" id="A0A8X6PBR4"/>
<organism evidence="1 2">
    <name type="scientific">Nephila pilipes</name>
    <name type="common">Giant wood spider</name>
    <name type="synonym">Nephila maculata</name>
    <dbReference type="NCBI Taxonomy" id="299642"/>
    <lineage>
        <taxon>Eukaryota</taxon>
        <taxon>Metazoa</taxon>
        <taxon>Ecdysozoa</taxon>
        <taxon>Arthropoda</taxon>
        <taxon>Chelicerata</taxon>
        <taxon>Arachnida</taxon>
        <taxon>Araneae</taxon>
        <taxon>Araneomorphae</taxon>
        <taxon>Entelegynae</taxon>
        <taxon>Araneoidea</taxon>
        <taxon>Nephilidae</taxon>
        <taxon>Nephila</taxon>
    </lineage>
</organism>
<gene>
    <name evidence="1" type="ORF">NPIL_609991</name>
</gene>
<keyword evidence="2" id="KW-1185">Reference proteome</keyword>
<comment type="caution">
    <text evidence="1">The sequence shown here is derived from an EMBL/GenBank/DDBJ whole genome shotgun (WGS) entry which is preliminary data.</text>
</comment>
<proteinExistence type="predicted"/>
<sequence>MKFREVSRSWTIPSPGHKRFANSPQSGAMTVAAIQKDLWRFKERWTRSTIIYNSNVWPLFDFIHDTVACNRSHTSVQLSVTETKSFNLMSSLSG</sequence>
<dbReference type="EMBL" id="BMAW01114427">
    <property type="protein sequence ID" value="GFT61696.1"/>
    <property type="molecule type" value="Genomic_DNA"/>
</dbReference>
<accession>A0A8X6PBR4</accession>